<dbReference type="GO" id="GO:0005375">
    <property type="term" value="F:copper ion transmembrane transporter activity"/>
    <property type="evidence" value="ECO:0007669"/>
    <property type="project" value="UniProtKB-UniRule"/>
</dbReference>
<proteinExistence type="inferred from homology"/>
<keyword evidence="4 6" id="KW-1133">Transmembrane helix</keyword>
<reference evidence="7 8" key="1">
    <citation type="submission" date="2018-05" db="EMBL/GenBank/DDBJ databases">
        <title>Genome sequencing and assembly of the regulated plant pathogen Lachnellula willkommii and related sister species for the development of diagnostic species identification markers.</title>
        <authorList>
            <person name="Giroux E."/>
            <person name="Bilodeau G."/>
        </authorList>
    </citation>
    <scope>NUCLEOTIDE SEQUENCE [LARGE SCALE GENOMIC DNA]</scope>
    <source>
        <strain evidence="7 8">CBS 185.66</strain>
    </source>
</reference>
<evidence type="ECO:0000313" key="8">
    <source>
        <dbReference type="Proteomes" id="UP000431533"/>
    </source>
</evidence>
<dbReference type="GO" id="GO:0016020">
    <property type="term" value="C:membrane"/>
    <property type="evidence" value="ECO:0007669"/>
    <property type="project" value="UniProtKB-SubCell"/>
</dbReference>
<evidence type="ECO:0000313" key="7">
    <source>
        <dbReference type="EMBL" id="TVY25001.1"/>
    </source>
</evidence>
<accession>A0A8H8TZI3</accession>
<evidence type="ECO:0000256" key="2">
    <source>
        <dbReference type="ARBA" id="ARBA00006921"/>
    </source>
</evidence>
<dbReference type="PANTHER" id="PTHR12483:SF73">
    <property type="entry name" value="COPPER TRANSPORT PROTEIN CTR3"/>
    <property type="match status" value="1"/>
</dbReference>
<dbReference type="InterPro" id="IPR007274">
    <property type="entry name" value="Cop_transporter"/>
</dbReference>
<evidence type="ECO:0000256" key="1">
    <source>
        <dbReference type="ARBA" id="ARBA00004141"/>
    </source>
</evidence>
<organism evidence="7 8">
    <name type="scientific">Lachnellula hyalina</name>
    <dbReference type="NCBI Taxonomy" id="1316788"/>
    <lineage>
        <taxon>Eukaryota</taxon>
        <taxon>Fungi</taxon>
        <taxon>Dikarya</taxon>
        <taxon>Ascomycota</taxon>
        <taxon>Pezizomycotina</taxon>
        <taxon>Leotiomycetes</taxon>
        <taxon>Helotiales</taxon>
        <taxon>Lachnaceae</taxon>
        <taxon>Lachnellula</taxon>
    </lineage>
</organism>
<dbReference type="Proteomes" id="UP000431533">
    <property type="component" value="Unassembled WGS sequence"/>
</dbReference>
<keyword evidence="8" id="KW-1185">Reference proteome</keyword>
<protein>
    <recommendedName>
        <fullName evidence="6">Copper transport protein</fullName>
    </recommendedName>
</protein>
<evidence type="ECO:0000256" key="6">
    <source>
        <dbReference type="RuleBase" id="RU367022"/>
    </source>
</evidence>
<keyword evidence="5 6" id="KW-0472">Membrane</keyword>
<dbReference type="PANTHER" id="PTHR12483">
    <property type="entry name" value="SOLUTE CARRIER FAMILY 31 COPPER TRANSPORTERS"/>
    <property type="match status" value="1"/>
</dbReference>
<dbReference type="Pfam" id="PF04145">
    <property type="entry name" value="Ctr"/>
    <property type="match status" value="1"/>
</dbReference>
<evidence type="ECO:0000256" key="5">
    <source>
        <dbReference type="ARBA" id="ARBA00023136"/>
    </source>
</evidence>
<dbReference type="GeneID" id="41985332"/>
<sequence>MDMGTSTMTSMSGMSMTMTSAASTASSTATSSMDMGMGACKISMLWSWHTIDACFISSSWHITSRGMFAGTCIGVILLVISLEFLRRSAKEYDRYILRQFQRAGAAHPTSYPYITPSCPSPLAKAAEPANSSRESVGANSVAVRVAAKFRPNVMQQAIRATLHMLQFAVAYFIMLLAMYYNGYIIMCIFIGAWIGAFGFSWEMIEMNGPQEETTICCG</sequence>
<dbReference type="EMBL" id="QGMH01000110">
    <property type="protein sequence ID" value="TVY25001.1"/>
    <property type="molecule type" value="Genomic_DNA"/>
</dbReference>
<feature type="transmembrane region" description="Helical" evidence="6">
    <location>
        <begin position="62"/>
        <end position="85"/>
    </location>
</feature>
<keyword evidence="6" id="KW-0406">Ion transport</keyword>
<gene>
    <name evidence="7" type="primary">ctr4</name>
    <name evidence="7" type="ORF">LHYA1_G005134</name>
</gene>
<comment type="caution">
    <text evidence="7">The sequence shown here is derived from an EMBL/GenBank/DDBJ whole genome shotgun (WGS) entry which is preliminary data.</text>
</comment>
<keyword evidence="3 6" id="KW-0812">Transmembrane</keyword>
<dbReference type="OrthoDB" id="161814at2759"/>
<keyword evidence="6" id="KW-0813">Transport</keyword>
<evidence type="ECO:0000256" key="3">
    <source>
        <dbReference type="ARBA" id="ARBA00022692"/>
    </source>
</evidence>
<feature type="transmembrane region" description="Helical" evidence="6">
    <location>
        <begin position="183"/>
        <end position="201"/>
    </location>
</feature>
<dbReference type="RefSeq" id="XP_031003789.1">
    <property type="nucleotide sequence ID" value="XM_031150084.1"/>
</dbReference>
<keyword evidence="6" id="KW-0187">Copper transport</keyword>
<comment type="subcellular location">
    <subcellularLocation>
        <location evidence="1 6">Membrane</location>
        <topology evidence="1 6">Multi-pass membrane protein</topology>
    </subcellularLocation>
</comment>
<dbReference type="AlphaFoldDB" id="A0A8H8TZI3"/>
<keyword evidence="6" id="KW-0186">Copper</keyword>
<name>A0A8H8TZI3_9HELO</name>
<evidence type="ECO:0000256" key="4">
    <source>
        <dbReference type="ARBA" id="ARBA00022989"/>
    </source>
</evidence>
<comment type="similarity">
    <text evidence="2 6">Belongs to the copper transporter (Ctr) (TC 1.A.56) family. SLC31A subfamily.</text>
</comment>